<dbReference type="Pfam" id="PF14281">
    <property type="entry name" value="PDDEXK_4"/>
    <property type="match status" value="1"/>
</dbReference>
<dbReference type="AlphaFoldDB" id="A0A1E5NHN9"/>
<reference evidence="2 3" key="1">
    <citation type="submission" date="2016-08" db="EMBL/GenBank/DDBJ databases">
        <title>Characterization and recognition of Brachyspira hampsonii sp. nov., a novel intestinal spirochete that is pathogenic to pigs.</title>
        <authorList>
            <person name="Mirajkar N."/>
            <person name="La T."/>
            <person name="Phillips N."/>
            <person name="Hampson D."/>
            <person name="Gebhart C."/>
        </authorList>
    </citation>
    <scope>NUCLEOTIDE SEQUENCE [LARGE SCALE GENOMIC DNA]</scope>
    <source>
        <strain evidence="2 3">P280/1</strain>
    </source>
</reference>
<dbReference type="InterPro" id="IPR029470">
    <property type="entry name" value="PDDEXK_4"/>
</dbReference>
<name>A0A1E5NHN9_9SPIR</name>
<protein>
    <recommendedName>
        <fullName evidence="4">PD-(D/E)XK nuclease superfamily protein</fullName>
    </recommendedName>
</protein>
<organism evidence="2 3">
    <name type="scientific">Brachyspira hampsonii</name>
    <dbReference type="NCBI Taxonomy" id="1287055"/>
    <lineage>
        <taxon>Bacteria</taxon>
        <taxon>Pseudomonadati</taxon>
        <taxon>Spirochaetota</taxon>
        <taxon>Spirochaetia</taxon>
        <taxon>Brachyspirales</taxon>
        <taxon>Brachyspiraceae</taxon>
        <taxon>Brachyspira</taxon>
    </lineage>
</organism>
<accession>A0A1E5NHN9</accession>
<evidence type="ECO:0000256" key="1">
    <source>
        <dbReference type="SAM" id="Coils"/>
    </source>
</evidence>
<evidence type="ECO:0000313" key="3">
    <source>
        <dbReference type="Proteomes" id="UP000095247"/>
    </source>
</evidence>
<keyword evidence="1" id="KW-0175">Coiled coil</keyword>
<dbReference type="Proteomes" id="UP000095247">
    <property type="component" value="Unassembled WGS sequence"/>
</dbReference>
<gene>
    <name evidence="2" type="ORF">BFL38_09380</name>
</gene>
<evidence type="ECO:0000313" key="2">
    <source>
        <dbReference type="EMBL" id="OEJ15673.1"/>
    </source>
</evidence>
<dbReference type="RefSeq" id="WP_069725154.1">
    <property type="nucleotide sequence ID" value="NZ_MDCO01000001.1"/>
</dbReference>
<comment type="caution">
    <text evidence="2">The sequence shown here is derived from an EMBL/GenBank/DDBJ whole genome shotgun (WGS) entry which is preliminary data.</text>
</comment>
<evidence type="ECO:0008006" key="4">
    <source>
        <dbReference type="Google" id="ProtNLM"/>
    </source>
</evidence>
<feature type="coiled-coil region" evidence="1">
    <location>
        <begin position="382"/>
        <end position="409"/>
    </location>
</feature>
<proteinExistence type="predicted"/>
<dbReference type="EMBL" id="MDCO01000001">
    <property type="protein sequence ID" value="OEJ15673.1"/>
    <property type="molecule type" value="Genomic_DNA"/>
</dbReference>
<sequence length="415" mass="49136">MNKTEAKNILTDIFNLKSYIENEIEKLPTRFNIVDSIVGSHKETSNTKLLGSFLDCIFKKNYKFANSLLEYIKNNCDIDSFKEIDFYNEDITINIEKEVPINEEEKGKIDILLTSDNYNIIIENKINTRDSENQLQKYYNAICNRTNKKDTYVIYLTRNGDEPKNNFDNKEKLILLSHKTIIDWLESIKEKEEEVKNNDSLYSAIIQIIETEQIITNSLEGDIMKEEIKKYFNNKYPNKFKEYPEVINYTKLLKSAIEAVADIFYNYFEDNIEDYILKLINDSEIKKNNKIEYNKEKVKKEIYKSDELYIEAVSLETKFFRVVFEIGSDGSNFILYYGIRFNDKNKIELLRNIEDNILACFKNIDKDGCLSKPEEYIDSKWYIDYTLNLDNLEKEIENAKNNMINLYTLLKDNKL</sequence>